<reference evidence="1 2" key="1">
    <citation type="journal article" date="2009" name="Genome Res.">
        <title>Genome structure of a Saccharomyces cerevisiae strain widely used in bioethanol production.</title>
        <authorList>
            <person name="Argueso J.L."/>
            <person name="Carazzolle M.F."/>
            <person name="Mieczkowski P.A."/>
            <person name="Duarte F.M."/>
            <person name="Netto O.V."/>
            <person name="Missawa S.K."/>
            <person name="Galzerani F."/>
            <person name="Costa G.G."/>
            <person name="Vidal R.O."/>
            <person name="Noronha M.F."/>
            <person name="Dominska M."/>
            <person name="Andrietta M.G."/>
            <person name="Andrietta S.R."/>
            <person name="Cunha A.F."/>
            <person name="Gomes L.H."/>
            <person name="Tavares F.C."/>
            <person name="Alcarde A.R."/>
            <person name="Dietrich F.S."/>
            <person name="McCusker J.H."/>
            <person name="Petes T.D."/>
            <person name="Pereira G.A."/>
        </authorList>
    </citation>
    <scope>NUCLEOTIDE SEQUENCE [LARGE SCALE GENOMIC DNA]</scope>
    <source>
        <strain evidence="1 2">JAY291</strain>
    </source>
</reference>
<organism evidence="1 2">
    <name type="scientific">Saccharomyces cerevisiae (strain JAY291)</name>
    <name type="common">Baker's yeast</name>
    <dbReference type="NCBI Taxonomy" id="574961"/>
    <lineage>
        <taxon>Eukaryota</taxon>
        <taxon>Fungi</taxon>
        <taxon>Dikarya</taxon>
        <taxon>Ascomycota</taxon>
        <taxon>Saccharomycotina</taxon>
        <taxon>Saccharomycetes</taxon>
        <taxon>Saccharomycetales</taxon>
        <taxon>Saccharomycetaceae</taxon>
        <taxon>Saccharomyces</taxon>
    </lineage>
</organism>
<dbReference type="AlphaFoldDB" id="C7GSW9"/>
<evidence type="ECO:0000313" key="2">
    <source>
        <dbReference type="Proteomes" id="UP000008073"/>
    </source>
</evidence>
<name>C7GSW9_YEAS2</name>
<sequence length="77" mass="8670">MKMFLFLNEACIFIDSVCEGIVFWGLCLFVCAECENASYRGAEVPYKTLFRACDTSFFGIAECLNLVAIDPRSEAYC</sequence>
<proteinExistence type="predicted"/>
<dbReference type="Proteomes" id="UP000008073">
    <property type="component" value="Unassembled WGS sequence"/>
</dbReference>
<dbReference type="OrthoDB" id="10290039at2759"/>
<evidence type="ECO:0000313" key="1">
    <source>
        <dbReference type="EMBL" id="EEU06103.1"/>
    </source>
</evidence>
<dbReference type="EMBL" id="ACFL01000219">
    <property type="protein sequence ID" value="EEU06103.1"/>
    <property type="molecule type" value="Genomic_DNA"/>
</dbReference>
<protein>
    <submittedName>
        <fullName evidence="1">YGL260W-like protein</fullName>
    </submittedName>
</protein>
<accession>C7GSW9</accession>
<gene>
    <name evidence="1" type="ORF">C1Q_03488</name>
</gene>
<comment type="caution">
    <text evidence="1">The sequence shown here is derived from an EMBL/GenBank/DDBJ whole genome shotgun (WGS) entry which is preliminary data.</text>
</comment>